<dbReference type="Proteomes" id="UP000261480">
    <property type="component" value="Unplaced"/>
</dbReference>
<keyword evidence="3" id="KW-1280">Immunoglobulin</keyword>
<dbReference type="InterPro" id="IPR036179">
    <property type="entry name" value="Ig-like_dom_sf"/>
</dbReference>
<evidence type="ECO:0000256" key="3">
    <source>
        <dbReference type="ARBA" id="ARBA00043265"/>
    </source>
</evidence>
<dbReference type="InterPro" id="IPR050199">
    <property type="entry name" value="IgHV"/>
</dbReference>
<dbReference type="AlphaFoldDB" id="A0A3B3WYK7"/>
<evidence type="ECO:0000256" key="2">
    <source>
        <dbReference type="ARBA" id="ARBA00023130"/>
    </source>
</evidence>
<sequence length="124" mass="13815">MIRLEVVTAFVILAVIWPGKNSGQLTCTYSGFSSTPWFAWVRQPAGKELEWVSGISDSGGSTYYPQSLKGRVTISRDNSRSQVYLQMNSLSAEDSAVYYCARWSTVTQKPGTLICSSDLMWLNK</sequence>
<dbReference type="PANTHER" id="PTHR23266">
    <property type="entry name" value="IMMUNOGLOBULIN HEAVY CHAIN"/>
    <property type="match status" value="1"/>
</dbReference>
<dbReference type="GO" id="GO:0005576">
    <property type="term" value="C:extracellular region"/>
    <property type="evidence" value="ECO:0007669"/>
    <property type="project" value="UniProtKB-ARBA"/>
</dbReference>
<keyword evidence="4" id="KW-0732">Signal</keyword>
<evidence type="ECO:0000256" key="1">
    <source>
        <dbReference type="ARBA" id="ARBA00022859"/>
    </source>
</evidence>
<dbReference type="InterPro" id="IPR013106">
    <property type="entry name" value="Ig_V-set"/>
</dbReference>
<evidence type="ECO:0000313" key="7">
    <source>
        <dbReference type="Proteomes" id="UP000261480"/>
    </source>
</evidence>
<dbReference type="Pfam" id="PF07686">
    <property type="entry name" value="V-set"/>
    <property type="match status" value="1"/>
</dbReference>
<name>A0A3B3WYK7_9TELE</name>
<feature type="domain" description="Ig-like" evidence="5">
    <location>
        <begin position="19"/>
        <end position="100"/>
    </location>
</feature>
<organism evidence="6 7">
    <name type="scientific">Poecilia mexicana</name>
    <dbReference type="NCBI Taxonomy" id="48701"/>
    <lineage>
        <taxon>Eukaryota</taxon>
        <taxon>Metazoa</taxon>
        <taxon>Chordata</taxon>
        <taxon>Craniata</taxon>
        <taxon>Vertebrata</taxon>
        <taxon>Euteleostomi</taxon>
        <taxon>Actinopterygii</taxon>
        <taxon>Neopterygii</taxon>
        <taxon>Teleostei</taxon>
        <taxon>Neoteleostei</taxon>
        <taxon>Acanthomorphata</taxon>
        <taxon>Ovalentaria</taxon>
        <taxon>Atherinomorphae</taxon>
        <taxon>Cyprinodontiformes</taxon>
        <taxon>Poeciliidae</taxon>
        <taxon>Poeciliinae</taxon>
        <taxon>Poecilia</taxon>
    </lineage>
</organism>
<dbReference type="GO" id="GO:0002250">
    <property type="term" value="P:adaptive immune response"/>
    <property type="evidence" value="ECO:0007669"/>
    <property type="project" value="UniProtKB-KW"/>
</dbReference>
<evidence type="ECO:0000256" key="4">
    <source>
        <dbReference type="SAM" id="SignalP"/>
    </source>
</evidence>
<feature type="signal peptide" evidence="4">
    <location>
        <begin position="1"/>
        <end position="23"/>
    </location>
</feature>
<reference evidence="6" key="2">
    <citation type="submission" date="2025-09" db="UniProtKB">
        <authorList>
            <consortium name="Ensembl"/>
        </authorList>
    </citation>
    <scope>IDENTIFICATION</scope>
</reference>
<evidence type="ECO:0000259" key="5">
    <source>
        <dbReference type="PROSITE" id="PS50835"/>
    </source>
</evidence>
<keyword evidence="7" id="KW-1185">Reference proteome</keyword>
<keyword evidence="2" id="KW-1064">Adaptive immunity</keyword>
<dbReference type="InterPro" id="IPR007110">
    <property type="entry name" value="Ig-like_dom"/>
</dbReference>
<protein>
    <recommendedName>
        <fullName evidence="5">Ig-like domain-containing protein</fullName>
    </recommendedName>
</protein>
<keyword evidence="1" id="KW-0391">Immunity</keyword>
<evidence type="ECO:0000313" key="6">
    <source>
        <dbReference type="Ensembl" id="ENSPMEP00000007881.1"/>
    </source>
</evidence>
<accession>A0A3B3WYK7</accession>
<dbReference type="Gene3D" id="2.60.40.10">
    <property type="entry name" value="Immunoglobulins"/>
    <property type="match status" value="1"/>
</dbReference>
<reference evidence="6" key="1">
    <citation type="submission" date="2025-08" db="UniProtKB">
        <authorList>
            <consortium name="Ensembl"/>
        </authorList>
    </citation>
    <scope>IDENTIFICATION</scope>
</reference>
<dbReference type="Ensembl" id="ENSPMET00000003387.1">
    <property type="protein sequence ID" value="ENSPMEP00000007881.1"/>
    <property type="gene ID" value="ENSPMEG00000009574.1"/>
</dbReference>
<dbReference type="SMART" id="SM00406">
    <property type="entry name" value="IGv"/>
    <property type="match status" value="1"/>
</dbReference>
<dbReference type="PROSITE" id="PS50835">
    <property type="entry name" value="IG_LIKE"/>
    <property type="match status" value="1"/>
</dbReference>
<dbReference type="STRING" id="48701.ENSPMEP00000007881"/>
<dbReference type="SUPFAM" id="SSF48726">
    <property type="entry name" value="Immunoglobulin"/>
    <property type="match status" value="1"/>
</dbReference>
<proteinExistence type="predicted"/>
<dbReference type="GO" id="GO:0019814">
    <property type="term" value="C:immunoglobulin complex"/>
    <property type="evidence" value="ECO:0007669"/>
    <property type="project" value="UniProtKB-KW"/>
</dbReference>
<dbReference type="InterPro" id="IPR013783">
    <property type="entry name" value="Ig-like_fold"/>
</dbReference>
<feature type="chain" id="PRO_5017264930" description="Ig-like domain-containing protein" evidence="4">
    <location>
        <begin position="24"/>
        <end position="124"/>
    </location>
</feature>